<dbReference type="EMBL" id="BOPG01000084">
    <property type="protein sequence ID" value="GIJ62907.1"/>
    <property type="molecule type" value="Genomic_DNA"/>
</dbReference>
<proteinExistence type="inferred from homology"/>
<dbReference type="Pfam" id="PF00480">
    <property type="entry name" value="ROK"/>
    <property type="match status" value="1"/>
</dbReference>
<dbReference type="Gene3D" id="3.30.420.40">
    <property type="match status" value="2"/>
</dbReference>
<dbReference type="AlphaFoldDB" id="A0A8J4E8L3"/>
<protein>
    <submittedName>
        <fullName evidence="2">Polyphosphate glucokinase</fullName>
    </submittedName>
</protein>
<dbReference type="InterPro" id="IPR000600">
    <property type="entry name" value="ROK"/>
</dbReference>
<comment type="similarity">
    <text evidence="1">Belongs to the ROK (NagC/XylR) family.</text>
</comment>
<dbReference type="InterPro" id="IPR043129">
    <property type="entry name" value="ATPase_NBD"/>
</dbReference>
<comment type="caution">
    <text evidence="2">The sequence shown here is derived from an EMBL/GenBank/DDBJ whole genome shotgun (WGS) entry which is preliminary data.</text>
</comment>
<name>A0A8J4E8L3_9ACTN</name>
<dbReference type="NCBIfam" id="NF045942">
    <property type="entry name" value="PolPhglucPhase"/>
    <property type="match status" value="1"/>
</dbReference>
<dbReference type="CDD" id="cd24058">
    <property type="entry name" value="ASKHA_NBD_ROK_PPGK"/>
    <property type="match status" value="1"/>
</dbReference>
<dbReference type="SUPFAM" id="SSF53067">
    <property type="entry name" value="Actin-like ATPase domain"/>
    <property type="match status" value="1"/>
</dbReference>
<dbReference type="Proteomes" id="UP000612585">
    <property type="component" value="Unassembled WGS sequence"/>
</dbReference>
<evidence type="ECO:0000313" key="3">
    <source>
        <dbReference type="Proteomes" id="UP000612585"/>
    </source>
</evidence>
<organism evidence="2 3">
    <name type="scientific">Virgisporangium aurantiacum</name>
    <dbReference type="NCBI Taxonomy" id="175570"/>
    <lineage>
        <taxon>Bacteria</taxon>
        <taxon>Bacillati</taxon>
        <taxon>Actinomycetota</taxon>
        <taxon>Actinomycetes</taxon>
        <taxon>Micromonosporales</taxon>
        <taxon>Micromonosporaceae</taxon>
        <taxon>Virgisporangium</taxon>
    </lineage>
</organism>
<gene>
    <name evidence="2" type="ORF">Vau01_104230</name>
</gene>
<evidence type="ECO:0000313" key="2">
    <source>
        <dbReference type="EMBL" id="GIJ62907.1"/>
    </source>
</evidence>
<sequence length="245" mass="25693">MTTVGIDVGGSGVKGAPVDVSTGTLTGERYRLDTPRPADVTNLVETIAAVAAEVGPAEHWGITFPGVILHGDVRTAANLDPSWIGVRGEHLLSEAVGGPVTLLNDADAAGLAEVRFGAGRGQDGVTLMLTFGTGIGSALFVDGTLVPNTELGHLELDGFDAEERASDRARETEELDWADWAERVQRYLSHVENLLWPDLIVIGGGVSKKTDKWLPHVDIRTPIVPATLQNHAGIIGAAVAAAART</sequence>
<evidence type="ECO:0000256" key="1">
    <source>
        <dbReference type="ARBA" id="ARBA00006479"/>
    </source>
</evidence>
<dbReference type="PANTHER" id="PTHR18964">
    <property type="entry name" value="ROK (REPRESSOR, ORF, KINASE) FAMILY"/>
    <property type="match status" value="1"/>
</dbReference>
<accession>A0A8J4E8L3</accession>
<dbReference type="RefSeq" id="WP_204008849.1">
    <property type="nucleotide sequence ID" value="NZ_BOPG01000084.1"/>
</dbReference>
<reference evidence="2" key="1">
    <citation type="submission" date="2021-01" db="EMBL/GenBank/DDBJ databases">
        <title>Whole genome shotgun sequence of Virgisporangium aurantiacum NBRC 16421.</title>
        <authorList>
            <person name="Komaki H."/>
            <person name="Tamura T."/>
        </authorList>
    </citation>
    <scope>NUCLEOTIDE SEQUENCE</scope>
    <source>
        <strain evidence="2">NBRC 16421</strain>
    </source>
</reference>
<dbReference type="PANTHER" id="PTHR18964:SF146">
    <property type="entry name" value="POLYPHOSPHATE GLUCOKINASE"/>
    <property type="match status" value="1"/>
</dbReference>
<keyword evidence="3" id="KW-1185">Reference proteome</keyword>